<dbReference type="Proteomes" id="UP000292702">
    <property type="component" value="Unassembled WGS sequence"/>
</dbReference>
<keyword evidence="2" id="KW-1133">Transmembrane helix</keyword>
<feature type="region of interest" description="Disordered" evidence="1">
    <location>
        <begin position="18"/>
        <end position="43"/>
    </location>
</feature>
<organism evidence="3 4">
    <name type="scientific">Steccherinum ochraceum</name>
    <dbReference type="NCBI Taxonomy" id="92696"/>
    <lineage>
        <taxon>Eukaryota</taxon>
        <taxon>Fungi</taxon>
        <taxon>Dikarya</taxon>
        <taxon>Basidiomycota</taxon>
        <taxon>Agaricomycotina</taxon>
        <taxon>Agaricomycetes</taxon>
        <taxon>Polyporales</taxon>
        <taxon>Steccherinaceae</taxon>
        <taxon>Steccherinum</taxon>
    </lineage>
</organism>
<evidence type="ECO:0000256" key="1">
    <source>
        <dbReference type="SAM" id="MobiDB-lite"/>
    </source>
</evidence>
<evidence type="ECO:0000256" key="2">
    <source>
        <dbReference type="SAM" id="Phobius"/>
    </source>
</evidence>
<dbReference type="EMBL" id="RWJN01000688">
    <property type="protein sequence ID" value="TCD59974.1"/>
    <property type="molecule type" value="Genomic_DNA"/>
</dbReference>
<gene>
    <name evidence="3" type="ORF">EIP91_010953</name>
</gene>
<name>A0A4R0RBV7_9APHY</name>
<dbReference type="STRING" id="92696.A0A4R0RBV7"/>
<keyword evidence="2" id="KW-0812">Transmembrane</keyword>
<accession>A0A4R0RBV7</accession>
<feature type="transmembrane region" description="Helical" evidence="2">
    <location>
        <begin position="463"/>
        <end position="485"/>
    </location>
</feature>
<comment type="caution">
    <text evidence="3">The sequence shown here is derived from an EMBL/GenBank/DDBJ whole genome shotgun (WGS) entry which is preliminary data.</text>
</comment>
<keyword evidence="4" id="KW-1185">Reference proteome</keyword>
<feature type="transmembrane region" description="Helical" evidence="2">
    <location>
        <begin position="497"/>
        <end position="520"/>
    </location>
</feature>
<feature type="transmembrane region" description="Helical" evidence="2">
    <location>
        <begin position="380"/>
        <end position="400"/>
    </location>
</feature>
<feature type="transmembrane region" description="Helical" evidence="2">
    <location>
        <begin position="412"/>
        <end position="432"/>
    </location>
</feature>
<dbReference type="OrthoDB" id="2657661at2759"/>
<evidence type="ECO:0000313" key="4">
    <source>
        <dbReference type="Proteomes" id="UP000292702"/>
    </source>
</evidence>
<dbReference type="AlphaFoldDB" id="A0A4R0RBV7"/>
<protein>
    <recommendedName>
        <fullName evidence="5">WW domain-containing protein</fullName>
    </recommendedName>
</protein>
<evidence type="ECO:0000313" key="3">
    <source>
        <dbReference type="EMBL" id="TCD59974.1"/>
    </source>
</evidence>
<proteinExistence type="predicted"/>
<reference evidence="3 4" key="1">
    <citation type="submission" date="2018-11" db="EMBL/GenBank/DDBJ databases">
        <title>Genome assembly of Steccherinum ochraceum LE-BIN_3174, the white-rot fungus of the Steccherinaceae family (The Residual Polyporoid clade, Polyporales, Basidiomycota).</title>
        <authorList>
            <person name="Fedorova T.V."/>
            <person name="Glazunova O.A."/>
            <person name="Landesman E.O."/>
            <person name="Moiseenko K.V."/>
            <person name="Psurtseva N.V."/>
            <person name="Savinova O.S."/>
            <person name="Shakhova N.V."/>
            <person name="Tyazhelova T.V."/>
            <person name="Vasina D.V."/>
        </authorList>
    </citation>
    <scope>NUCLEOTIDE SEQUENCE [LARGE SCALE GENOMIC DNA]</scope>
    <source>
        <strain evidence="3 4">LE-BIN_3174</strain>
    </source>
</reference>
<evidence type="ECO:0008006" key="5">
    <source>
        <dbReference type="Google" id="ProtNLM"/>
    </source>
</evidence>
<sequence length="571" mass="63901">MPRDRHTIFSRVSVPNSVGLAVPDTEDSPAQRGHSPLPAESTEFEIDVPSTSASTTAQPATLPELVPTHYINRYDRGIKIPKQAPGYSCIIEPRTLRFPRSGIPEGWIACSHPEGALYFYHAEGRVYTEANITKSDVLSQVNGCVMRLRSILQSTADTFRLPVDASLVLDPPPSWDPEGVWSYYYADHINRTLFWLEEYEFDVGELDGVPNFSQLQHEIEAKYWTHVEYFPHAQHTTQGHADEIMGILSFAMVDQQTSPSSTVLFSVDDLQKMFSCAKSAKKRTPSDHATAVIARLHTMFAHPRFLNYHGEVGARLERDQSVHGTGKYPRSTLIRVLAPALFNAPYVHLHALERIWVDRTMCHLPWGLFIEKLKSEWQEFTLFATVLLNANVAFLAIPSVDSGLDTRSPPQIISYVSIVCGIGCIIIGLLLVRQYRVKPRDTVEEATKFLFARTHPTRGVETLAILYSLPYALLMWSMLAFLAAFSYECFVAKDHAAVWSAGAAWIVVGLLIAWCIYSAWESQDEAWYRKAAAAYGEKVASLQESLGTVIHSHFSCLFPVSLSAQPHESAA</sequence>
<keyword evidence="2" id="KW-0472">Membrane</keyword>